<dbReference type="eggNOG" id="ENOG502QPVE">
    <property type="taxonomic scope" value="Eukaryota"/>
</dbReference>
<sequence length="887" mass="97900">MSTETYDFAKEFKQTYMSQQKPAPASISKQTLVQLQSHPPLGQVTPVEHGESTLTAVLDVAQSQSEDGWEVALCFSLDGAEWAETLLAPVETASKPQTLQSLPSPRSRLYFTCSLSIATSMQFTLKFRDEKEGVWKWIRNENGLDDGLLVATSSPTSGDLASLVPGLNHDWRVSSHTSHSPLARLWSLEATVLPATGEKSSFTDTAIGTPWGSYSRWFALVRVWSPWLAPRQGKSRFALDKDSVLCSFLSDKGESLVFLAFSGLGSVLTTFRSTAQGGVSVHAQNDQDSEAKATILVSQSHDFEQGVAAVMHHARYLANMATEESQKEPERRKRDANLEWQQNWFDGLGYCTWNALGQKLSEDKVLHAVQKLAEHEINITSLIIDDNWQSIDYKGESQFQYAWLEFEAERKAFPNGLKGLVSRIRQQCPGIQHIAVWHALLGYWGGISPEGKIAQTYRTVEAVCKDSRRRNLPLGGPRTVVAEDDVERFYNDFYRFLAEAGIDGVKTDAQFVIDTWVDASVRRDLINKYLDAWSSASFRHFGVKTISCMSQIPQALFRSQMLQDRPPLVVRNSDDFFPEIPASHPWHVWTNAHNSILTQFLNVLPDWDMFQTVHEYSGFHAAARCVSGGPIYVTDVPGEHAMDLIGQMTGVTPTGTTVIFRPSALGRSIDPYVGYDDDLLLKVGSQHTTPGFHAGILGIFNVSAQPLTEMIPLACFPATASSVDYVIRAHTTGRVSTPTRVGQRDSLVVLSLDTRGYEILCAYPLTPFTGKTQHGGTVSNLGLVGKMTGCAAVAASSVQQDEWGSVTLDTRLKALGVLGIYISAPAEGLVERALKATIRGQPVPGHLVRVSTDDDCVFEVDVLSAWEEMALERTSSNEVEVCVYFDA</sequence>
<dbReference type="SUPFAM" id="SSF51445">
    <property type="entry name" value="(Trans)glycosidases"/>
    <property type="match status" value="1"/>
</dbReference>
<accession>T5AMX0</accession>
<comment type="catalytic activity">
    <reaction evidence="1">
        <text>Hydrolysis of terminal, non-reducing alpha-D-galactose residues in alpha-D-galactosides, including galactose oligosaccharides, galactomannans and galactolipids.</text>
        <dbReference type="EC" id="3.2.1.22"/>
    </reaction>
</comment>
<name>T5AMX0_OPHSC</name>
<keyword evidence="3" id="KW-0119">Carbohydrate metabolism</keyword>
<evidence type="ECO:0000313" key="5">
    <source>
        <dbReference type="EMBL" id="EQL03944.1"/>
    </source>
</evidence>
<evidence type="ECO:0000256" key="3">
    <source>
        <dbReference type="ARBA" id="ARBA00023277"/>
    </source>
</evidence>
<evidence type="ECO:0000256" key="1">
    <source>
        <dbReference type="ARBA" id="ARBA00001255"/>
    </source>
</evidence>
<dbReference type="PANTHER" id="PTHR31268:SF32">
    <property type="entry name" value="GALACTINOL--SUCROSE GALACTOSYLTRANSFERASE 2-RELATED"/>
    <property type="match status" value="1"/>
</dbReference>
<dbReference type="Gene3D" id="3.20.20.70">
    <property type="entry name" value="Aldolase class I"/>
    <property type="match status" value="1"/>
</dbReference>
<dbReference type="Proteomes" id="UP000019374">
    <property type="component" value="Unassembled WGS sequence"/>
</dbReference>
<dbReference type="AlphaFoldDB" id="T5AMX0"/>
<evidence type="ECO:0000313" key="6">
    <source>
        <dbReference type="Proteomes" id="UP000019374"/>
    </source>
</evidence>
<dbReference type="FunFam" id="3.20.20.70:FF:000222">
    <property type="entry name" value="Raffinose synthase Sip1 protein"/>
    <property type="match status" value="1"/>
</dbReference>
<proteinExistence type="inferred from homology"/>
<comment type="catalytic activity">
    <reaction evidence="4">
        <text>alpha-D-galactosyl-(1-&gt;3)-1D-myo-inositol + sucrose = raffinose + myo-inositol</text>
        <dbReference type="Rhea" id="RHEA:20161"/>
        <dbReference type="ChEBI" id="CHEBI:16634"/>
        <dbReference type="ChEBI" id="CHEBI:17268"/>
        <dbReference type="ChEBI" id="CHEBI:17505"/>
        <dbReference type="ChEBI" id="CHEBI:17992"/>
        <dbReference type="EC" id="2.4.1.82"/>
    </reaction>
</comment>
<dbReference type="HOGENOM" id="CLU_006630_0_0_1"/>
<dbReference type="GO" id="GO:0004557">
    <property type="term" value="F:alpha-galactosidase activity"/>
    <property type="evidence" value="ECO:0007669"/>
    <property type="project" value="UniProtKB-EC"/>
</dbReference>
<dbReference type="PANTHER" id="PTHR31268">
    <property type="match status" value="1"/>
</dbReference>
<evidence type="ECO:0000256" key="2">
    <source>
        <dbReference type="ARBA" id="ARBA00007240"/>
    </source>
</evidence>
<dbReference type="GO" id="GO:0047274">
    <property type="term" value="F:galactinol-sucrose galactosyltransferase activity"/>
    <property type="evidence" value="ECO:0007669"/>
    <property type="project" value="UniProtKB-EC"/>
</dbReference>
<keyword evidence="5" id="KW-0378">Hydrolase</keyword>
<dbReference type="Pfam" id="PF05691">
    <property type="entry name" value="Raffinose_syn"/>
    <property type="match status" value="1"/>
</dbReference>
<dbReference type="EMBL" id="KE652186">
    <property type="protein sequence ID" value="EQL03944.1"/>
    <property type="molecule type" value="Genomic_DNA"/>
</dbReference>
<evidence type="ECO:0000256" key="4">
    <source>
        <dbReference type="ARBA" id="ARBA00049426"/>
    </source>
</evidence>
<dbReference type="InterPro" id="IPR013785">
    <property type="entry name" value="Aldolase_TIM"/>
</dbReference>
<dbReference type="OrthoDB" id="4664297at2759"/>
<dbReference type="InterPro" id="IPR017853">
    <property type="entry name" value="GH"/>
</dbReference>
<protein>
    <submittedName>
        <fullName evidence="5">Glycoside hydrolase family 36 protein</fullName>
    </submittedName>
</protein>
<gene>
    <name evidence="5" type="ORF">OCS_00343</name>
</gene>
<organism evidence="5 6">
    <name type="scientific">Ophiocordyceps sinensis (strain Co18 / CGMCC 3.14243)</name>
    <name type="common">Yarsagumba caterpillar fungus</name>
    <name type="synonym">Hirsutella sinensis</name>
    <dbReference type="NCBI Taxonomy" id="911162"/>
    <lineage>
        <taxon>Eukaryota</taxon>
        <taxon>Fungi</taxon>
        <taxon>Dikarya</taxon>
        <taxon>Ascomycota</taxon>
        <taxon>Pezizomycotina</taxon>
        <taxon>Sordariomycetes</taxon>
        <taxon>Hypocreomycetidae</taxon>
        <taxon>Hypocreales</taxon>
        <taxon>Ophiocordycipitaceae</taxon>
        <taxon>Ophiocordyceps</taxon>
    </lineage>
</organism>
<comment type="similarity">
    <text evidence="2">Belongs to the glycosyl hydrolases 36 family.</text>
</comment>
<reference evidence="5 6" key="1">
    <citation type="journal article" date="2013" name="Chin. Sci. Bull.">
        <title>Genome survey uncovers the secrets of sex and lifestyle in caterpillar fungus.</title>
        <authorList>
            <person name="Hu X."/>
            <person name="Zhang Y."/>
            <person name="Xiao G."/>
            <person name="Zheng P."/>
            <person name="Xia Y."/>
            <person name="Zhang X."/>
            <person name="St Leger R.J."/>
            <person name="Liu X."/>
            <person name="Wang C."/>
        </authorList>
    </citation>
    <scope>NUCLEOTIDE SEQUENCE [LARGE SCALE GENOMIC DNA]</scope>
    <source>
        <strain evidence="6">Co18 / CGMCC 3.14243</strain>
        <tissue evidence="5">Fruit-body</tissue>
    </source>
</reference>
<dbReference type="InterPro" id="IPR008811">
    <property type="entry name" value="Glycosyl_hydrolases_36"/>
</dbReference>